<proteinExistence type="predicted"/>
<accession>A0ABW7TL55</accession>
<keyword evidence="2" id="KW-1185">Reference proteome</keyword>
<reference evidence="1 2" key="1">
    <citation type="submission" date="2024-10" db="EMBL/GenBank/DDBJ databases">
        <title>The Natural Products Discovery Center: Release of the First 8490 Sequenced Strains for Exploring Actinobacteria Biosynthetic Diversity.</title>
        <authorList>
            <person name="Kalkreuter E."/>
            <person name="Kautsar S.A."/>
            <person name="Yang D."/>
            <person name="Bader C.D."/>
            <person name="Teijaro C.N."/>
            <person name="Fluegel L."/>
            <person name="Davis C.M."/>
            <person name="Simpson J.R."/>
            <person name="Lauterbach L."/>
            <person name="Steele A.D."/>
            <person name="Gui C."/>
            <person name="Meng S."/>
            <person name="Li G."/>
            <person name="Viehrig K."/>
            <person name="Ye F."/>
            <person name="Su P."/>
            <person name="Kiefer A.F."/>
            <person name="Nichols A."/>
            <person name="Cepeda A.J."/>
            <person name="Yan W."/>
            <person name="Fan B."/>
            <person name="Jiang Y."/>
            <person name="Adhikari A."/>
            <person name="Zheng C.-J."/>
            <person name="Schuster L."/>
            <person name="Cowan T.M."/>
            <person name="Smanski M.J."/>
            <person name="Chevrette M.G."/>
            <person name="De Carvalho L.P.S."/>
            <person name="Shen B."/>
        </authorList>
    </citation>
    <scope>NUCLEOTIDE SEQUENCE [LARGE SCALE GENOMIC DNA]</scope>
    <source>
        <strain evidence="1 2">NPDC020568</strain>
    </source>
</reference>
<gene>
    <name evidence="1" type="ORF">ACH4WX_13755</name>
</gene>
<dbReference type="GeneID" id="93504769"/>
<name>A0ABW7TL55_9NOCA</name>
<dbReference type="RefSeq" id="WP_051157389.1">
    <property type="nucleotide sequence ID" value="NZ_JBIRUQ010000002.1"/>
</dbReference>
<dbReference type="Proteomes" id="UP001611263">
    <property type="component" value="Unassembled WGS sequence"/>
</dbReference>
<evidence type="ECO:0000313" key="1">
    <source>
        <dbReference type="EMBL" id="MFI1461777.1"/>
    </source>
</evidence>
<organism evidence="1 2">
    <name type="scientific">Nocardia carnea</name>
    <dbReference type="NCBI Taxonomy" id="37328"/>
    <lineage>
        <taxon>Bacteria</taxon>
        <taxon>Bacillati</taxon>
        <taxon>Actinomycetota</taxon>
        <taxon>Actinomycetes</taxon>
        <taxon>Mycobacteriales</taxon>
        <taxon>Nocardiaceae</taxon>
        <taxon>Nocardia</taxon>
    </lineage>
</organism>
<protein>
    <submittedName>
        <fullName evidence="1">Uncharacterized protein</fullName>
    </submittedName>
</protein>
<comment type="caution">
    <text evidence="1">The sequence shown here is derived from an EMBL/GenBank/DDBJ whole genome shotgun (WGS) entry which is preliminary data.</text>
</comment>
<evidence type="ECO:0000313" key="2">
    <source>
        <dbReference type="Proteomes" id="UP001611263"/>
    </source>
</evidence>
<dbReference type="EMBL" id="JBIRUQ010000002">
    <property type="protein sequence ID" value="MFI1461777.1"/>
    <property type="molecule type" value="Genomic_DNA"/>
</dbReference>
<sequence length="114" mass="13460">MIRTMKDRRSGLMFSRVLALLERGEVRIDDPCVLWRLELLRRGVHGSGMHRYLDQWERWILLRDVDSIRRLDGSEDEYSMQMLTLSPLNALLSEDQRLEVLRELHGVSNTLQPV</sequence>